<proteinExistence type="predicted"/>
<evidence type="ECO:0000313" key="2">
    <source>
        <dbReference type="Proteomes" id="UP000236584"/>
    </source>
</evidence>
<name>A0A2I8VFQ8_9EURY</name>
<reference evidence="1 2" key="1">
    <citation type="submission" date="2018-01" db="EMBL/GenBank/DDBJ databases">
        <title>Complete genome sequence of Salinigranum rubrum GX10T, an extremely halophilic archaeon isolated from a marine solar saltern.</title>
        <authorList>
            <person name="Han S."/>
        </authorList>
    </citation>
    <scope>NUCLEOTIDE SEQUENCE [LARGE SCALE GENOMIC DNA]</scope>
    <source>
        <strain evidence="1 2">GX10</strain>
    </source>
</reference>
<dbReference type="Pfam" id="PF06267">
    <property type="entry name" value="DUF1028"/>
    <property type="match status" value="1"/>
</dbReference>
<dbReference type="SUPFAM" id="SSF56235">
    <property type="entry name" value="N-terminal nucleophile aminohydrolases (Ntn hydrolases)"/>
    <property type="match status" value="1"/>
</dbReference>
<dbReference type="PANTHER" id="PTHR39328:SF1">
    <property type="entry name" value="BLL2871 PROTEIN"/>
    <property type="match status" value="1"/>
</dbReference>
<evidence type="ECO:0000313" key="1">
    <source>
        <dbReference type="EMBL" id="AUV80767.1"/>
    </source>
</evidence>
<organism evidence="1 2">
    <name type="scientific">Salinigranum rubrum</name>
    <dbReference type="NCBI Taxonomy" id="755307"/>
    <lineage>
        <taxon>Archaea</taxon>
        <taxon>Methanobacteriati</taxon>
        <taxon>Methanobacteriota</taxon>
        <taxon>Stenosarchaea group</taxon>
        <taxon>Halobacteria</taxon>
        <taxon>Halobacteriales</taxon>
        <taxon>Haloferacaceae</taxon>
        <taxon>Salinigranum</taxon>
    </lineage>
</organism>
<dbReference type="KEGG" id="srub:C2R22_03110"/>
<dbReference type="OrthoDB" id="311454at2157"/>
<dbReference type="InterPro" id="IPR029055">
    <property type="entry name" value="Ntn_hydrolases_N"/>
</dbReference>
<keyword evidence="2" id="KW-1185">Reference proteome</keyword>
<dbReference type="InterPro" id="IPR010430">
    <property type="entry name" value="DUF1028"/>
</dbReference>
<dbReference type="Proteomes" id="UP000236584">
    <property type="component" value="Chromosome"/>
</dbReference>
<gene>
    <name evidence="1" type="ORF">C2R22_03110</name>
</gene>
<dbReference type="Gene3D" id="3.60.20.10">
    <property type="entry name" value="Glutamine Phosphoribosylpyrophosphate, subunit 1, domain 1"/>
    <property type="match status" value="1"/>
</dbReference>
<dbReference type="GeneID" id="35591045"/>
<dbReference type="PANTHER" id="PTHR39328">
    <property type="entry name" value="BLL2871 PROTEIN"/>
    <property type="match status" value="1"/>
</dbReference>
<accession>A0A2I8VFQ8</accession>
<sequence length="241" mass="25275">MKDIVEHLPAEARPGTFSIAAYDSASETFGTAVATGIVAVGATCPYVSADAAVLTQSFTRTEHGRDLLDRVADGDAVNEAGGALLAADDHAGYRQVHGVDASGTFTFTGDDCVSWCGHRAGEHVTVAGNMLVGERVVDSVFEAFADTDPDDPLGDRLLAALEAGDDAGGDKRGEVSAALLVHAPNPSLAHNLRVDRADDPVGELRALYDHARSVEAGLREATDELVGENYPEELLRTGIKY</sequence>
<protein>
    <submittedName>
        <fullName evidence="1">DUF1028 domain-containing protein</fullName>
    </submittedName>
</protein>
<dbReference type="RefSeq" id="WP_103424443.1">
    <property type="nucleotide sequence ID" value="NZ_CP026309.1"/>
</dbReference>
<dbReference type="AlphaFoldDB" id="A0A2I8VFQ8"/>
<dbReference type="EMBL" id="CP026309">
    <property type="protein sequence ID" value="AUV80767.1"/>
    <property type="molecule type" value="Genomic_DNA"/>
</dbReference>